<sequence>MKYFRGLKISLVAKLVLAFVLVAVIPMLVASKITTELIADVVNRNIERWLGEATTYMRHSVEETHERLKAVSRLLDTRFDGKTTLNKREAAALSFMDIDALWLRDAEGGLLYATLPEGRIAEPLYPGALFSWVLMADGTRRVAVTSERAFTADDGKVRTLQLASWFSIDYSDSSASGPVILRIFLPEGDTFRQVYSSASDKRFHIPRSALEEIGKGASTVFIPEPDWTDDTPGAHSLIAVARGENGEVQALFVTSALLLPFRGWLASPVLFWGFFIFGTLLSAGIGYVLARRLISPLRQLNEGARDIAAGKLDCQLPVRGNDEIAELTAGFNVMARQLEIMRHESIKSARQERSRMLGEIALGFAHEIRNPLVVIKTSAEVVLASLAVKSREVRLLGFVVEEVARINNLISEFLAFAKPSPLKLEYFPLSPLIQEIAELSSAEMDKRGIRYSFSNEAEDDRVLGERSQIRQVLLNLGLNAMDAMPQGGTLSVRLYAEGGQIRIELKDTGCGIPPNLLSTIHMPFISTKKNGLGLGLSKAYAIIEEHGGSISCSSTVGEGTVFTVCLNR</sequence>
<organism evidence="24 25">
    <name type="scientific">Bilophila wadsworthia (strain 3_1_6)</name>
    <dbReference type="NCBI Taxonomy" id="563192"/>
    <lineage>
        <taxon>Bacteria</taxon>
        <taxon>Pseudomonadati</taxon>
        <taxon>Thermodesulfobacteriota</taxon>
        <taxon>Desulfovibrionia</taxon>
        <taxon>Desulfovibrionales</taxon>
        <taxon>Desulfovibrionaceae</taxon>
        <taxon>Bilophila</taxon>
    </lineage>
</organism>
<evidence type="ECO:0000256" key="9">
    <source>
        <dbReference type="ARBA" id="ARBA00022741"/>
    </source>
</evidence>
<dbReference type="Proteomes" id="UP000006034">
    <property type="component" value="Unassembled WGS sequence"/>
</dbReference>
<evidence type="ECO:0000256" key="17">
    <source>
        <dbReference type="ARBA" id="ARBA00023026"/>
    </source>
</evidence>
<evidence type="ECO:0000256" key="6">
    <source>
        <dbReference type="ARBA" id="ARBA00022475"/>
    </source>
</evidence>
<dbReference type="Pfam" id="PF00512">
    <property type="entry name" value="HisKA"/>
    <property type="match status" value="1"/>
</dbReference>
<dbReference type="CDD" id="cd00082">
    <property type="entry name" value="HisKA"/>
    <property type="match status" value="1"/>
</dbReference>
<keyword evidence="9" id="KW-0547">Nucleotide-binding</keyword>
<dbReference type="InterPro" id="IPR003661">
    <property type="entry name" value="HisK_dim/P_dom"/>
</dbReference>
<keyword evidence="16" id="KW-0346">Stress response</keyword>
<evidence type="ECO:0000313" key="24">
    <source>
        <dbReference type="EMBL" id="EFV42873.1"/>
    </source>
</evidence>
<dbReference type="InterPro" id="IPR036097">
    <property type="entry name" value="HisK_dim/P_sf"/>
</dbReference>
<dbReference type="OrthoDB" id="9773941at2"/>
<keyword evidence="6" id="KW-1003">Cell membrane</keyword>
<keyword evidence="21" id="KW-1133">Transmembrane helix</keyword>
<dbReference type="SMART" id="SM00304">
    <property type="entry name" value="HAMP"/>
    <property type="match status" value="1"/>
</dbReference>
<dbReference type="RefSeq" id="WP_005030079.1">
    <property type="nucleotide sequence ID" value="NZ_KE150241.1"/>
</dbReference>
<keyword evidence="13" id="KW-0460">Magnesium</keyword>
<dbReference type="EMBL" id="ADCP02000004">
    <property type="protein sequence ID" value="EFV42873.1"/>
    <property type="molecule type" value="Genomic_DNA"/>
</dbReference>
<dbReference type="PROSITE" id="PS50109">
    <property type="entry name" value="HIS_KIN"/>
    <property type="match status" value="1"/>
</dbReference>
<evidence type="ECO:0000256" key="8">
    <source>
        <dbReference type="ARBA" id="ARBA00022679"/>
    </source>
</evidence>
<dbReference type="CDD" id="cd06225">
    <property type="entry name" value="HAMP"/>
    <property type="match status" value="1"/>
</dbReference>
<dbReference type="HOGENOM" id="CLU_019564_2_1_7"/>
<dbReference type="GO" id="GO:0005524">
    <property type="term" value="F:ATP binding"/>
    <property type="evidence" value="ECO:0007669"/>
    <property type="project" value="UniProtKB-KW"/>
</dbReference>
<dbReference type="InterPro" id="IPR050980">
    <property type="entry name" value="2C_sensor_his_kinase"/>
</dbReference>
<keyword evidence="21" id="KW-0472">Membrane</keyword>
<keyword evidence="21" id="KW-0812">Transmembrane</keyword>
<reference evidence="24 25" key="1">
    <citation type="submission" date="2010-10" db="EMBL/GenBank/DDBJ databases">
        <authorList>
            <consortium name="The Broad Institute Genome Sequencing Platform"/>
            <person name="Ward D."/>
            <person name="Earl A."/>
            <person name="Feldgarden M."/>
            <person name="Young S.K."/>
            <person name="Gargeya S."/>
            <person name="Zeng Q."/>
            <person name="Alvarado L."/>
            <person name="Berlin A."/>
            <person name="Bochicchio J."/>
            <person name="Chapman S.B."/>
            <person name="Chen Z."/>
            <person name="Freedman E."/>
            <person name="Gellesch M."/>
            <person name="Goldberg J."/>
            <person name="Griggs A."/>
            <person name="Gujja S."/>
            <person name="Heilman E."/>
            <person name="Heiman D."/>
            <person name="Howarth C."/>
            <person name="Mehta T."/>
            <person name="Neiman D."/>
            <person name="Pearson M."/>
            <person name="Roberts A."/>
            <person name="Saif S."/>
            <person name="Shea T."/>
            <person name="Shenoy N."/>
            <person name="Sisk P."/>
            <person name="Stolte C."/>
            <person name="Sykes S."/>
            <person name="White J."/>
            <person name="Yandava C."/>
            <person name="Allen-Vercoe E."/>
            <person name="Sibley C."/>
            <person name="Ambrose C.E."/>
            <person name="Strauss J."/>
            <person name="Daigneault M."/>
            <person name="Haas B."/>
            <person name="Nusbaum C."/>
            <person name="Birren B."/>
        </authorList>
    </citation>
    <scope>NUCLEOTIDE SEQUENCE [LARGE SCALE GENOMIC DNA]</scope>
    <source>
        <strain evidence="24 25">3_1_6</strain>
    </source>
</reference>
<comment type="catalytic activity">
    <reaction evidence="1">
        <text>ATP + protein L-histidine = ADP + protein N-phospho-L-histidine.</text>
        <dbReference type="EC" id="2.7.13.3"/>
    </reaction>
</comment>
<keyword evidence="14" id="KW-0904">Protein phosphatase</keyword>
<gene>
    <name evidence="24" type="ORF">HMPREF0179_03349</name>
</gene>
<keyword evidence="15" id="KW-0902">Two-component regulatory system</keyword>
<evidence type="ECO:0000256" key="7">
    <source>
        <dbReference type="ARBA" id="ARBA00022553"/>
    </source>
</evidence>
<dbReference type="AlphaFoldDB" id="E5YAX8"/>
<evidence type="ECO:0000256" key="15">
    <source>
        <dbReference type="ARBA" id="ARBA00023012"/>
    </source>
</evidence>
<keyword evidence="17" id="KW-0843">Virulence</keyword>
<dbReference type="InterPro" id="IPR005467">
    <property type="entry name" value="His_kinase_dom"/>
</dbReference>
<evidence type="ECO:0000256" key="20">
    <source>
        <dbReference type="ARBA" id="ARBA00041776"/>
    </source>
</evidence>
<feature type="transmembrane region" description="Helical" evidence="21">
    <location>
        <begin position="269"/>
        <end position="290"/>
    </location>
</feature>
<dbReference type="InterPro" id="IPR003594">
    <property type="entry name" value="HATPase_dom"/>
</dbReference>
<dbReference type="SMART" id="SM00387">
    <property type="entry name" value="HATPase_c"/>
    <property type="match status" value="1"/>
</dbReference>
<evidence type="ECO:0000256" key="18">
    <source>
        <dbReference type="ARBA" id="ARBA00023211"/>
    </source>
</evidence>
<dbReference type="Gene3D" id="1.10.287.130">
    <property type="match status" value="1"/>
</dbReference>
<dbReference type="InterPro" id="IPR036890">
    <property type="entry name" value="HATPase_C_sf"/>
</dbReference>
<dbReference type="Gene3D" id="3.30.565.10">
    <property type="entry name" value="Histidine kinase-like ATPase, C-terminal domain"/>
    <property type="match status" value="1"/>
</dbReference>
<dbReference type="PANTHER" id="PTHR44936">
    <property type="entry name" value="SENSOR PROTEIN CREC"/>
    <property type="match status" value="1"/>
</dbReference>
<dbReference type="GO" id="GO:0005886">
    <property type="term" value="C:plasma membrane"/>
    <property type="evidence" value="ECO:0007669"/>
    <property type="project" value="UniProtKB-SubCell"/>
</dbReference>
<evidence type="ECO:0000313" key="25">
    <source>
        <dbReference type="Proteomes" id="UP000006034"/>
    </source>
</evidence>
<comment type="caution">
    <text evidence="24">The sequence shown here is derived from an EMBL/GenBank/DDBJ whole genome shotgun (WGS) entry which is preliminary data.</text>
</comment>
<dbReference type="GO" id="GO:0000155">
    <property type="term" value="F:phosphorelay sensor kinase activity"/>
    <property type="evidence" value="ECO:0007669"/>
    <property type="project" value="InterPro"/>
</dbReference>
<evidence type="ECO:0000256" key="11">
    <source>
        <dbReference type="ARBA" id="ARBA00022801"/>
    </source>
</evidence>
<keyword evidence="11" id="KW-0378">Hydrolase</keyword>
<comment type="subcellular location">
    <subcellularLocation>
        <location evidence="4">Cell membrane</location>
        <topology evidence="4">Multi-pass membrane protein</topology>
    </subcellularLocation>
</comment>
<proteinExistence type="predicted"/>
<evidence type="ECO:0000256" key="13">
    <source>
        <dbReference type="ARBA" id="ARBA00022842"/>
    </source>
</evidence>
<dbReference type="SUPFAM" id="SSF47384">
    <property type="entry name" value="Homodimeric domain of signal transducing histidine kinase"/>
    <property type="match status" value="1"/>
</dbReference>
<evidence type="ECO:0000256" key="21">
    <source>
        <dbReference type="SAM" id="Phobius"/>
    </source>
</evidence>
<dbReference type="STRING" id="563192.HMPREF0179_03349"/>
<protein>
    <recommendedName>
        <fullName evidence="19">Signal transduction histidine-protein kinase/phosphatase MprB</fullName>
        <ecNumber evidence="5">2.7.13.3</ecNumber>
    </recommendedName>
    <alternativeName>
        <fullName evidence="20">Mycobacterial persistence regulator B</fullName>
    </alternativeName>
</protein>
<feature type="domain" description="Histidine kinase" evidence="22">
    <location>
        <begin position="363"/>
        <end position="568"/>
    </location>
</feature>
<evidence type="ECO:0000256" key="3">
    <source>
        <dbReference type="ARBA" id="ARBA00001946"/>
    </source>
</evidence>
<keyword evidence="25" id="KW-1185">Reference proteome</keyword>
<keyword evidence="8" id="KW-0808">Transferase</keyword>
<dbReference type="InterPro" id="IPR003660">
    <property type="entry name" value="HAMP_dom"/>
</dbReference>
<reference evidence="24 25" key="2">
    <citation type="submission" date="2013-04" db="EMBL/GenBank/DDBJ databases">
        <title>The Genome Sequence of Bilophila wadsworthia 3_1_6.</title>
        <authorList>
            <consortium name="The Broad Institute Genomics Platform"/>
            <person name="Earl A."/>
            <person name="Ward D."/>
            <person name="Feldgarden M."/>
            <person name="Gevers D."/>
            <person name="Sibley C."/>
            <person name="Strauss J."/>
            <person name="Allen-Vercoe E."/>
            <person name="Walker B."/>
            <person name="Young S."/>
            <person name="Zeng Q."/>
            <person name="Gargeya S."/>
            <person name="Fitzgerald M."/>
            <person name="Haas B."/>
            <person name="Abouelleil A."/>
            <person name="Allen A.W."/>
            <person name="Alvarado L."/>
            <person name="Arachchi H.M."/>
            <person name="Berlin A.M."/>
            <person name="Chapman S.B."/>
            <person name="Gainer-Dewar J."/>
            <person name="Goldberg J."/>
            <person name="Griggs A."/>
            <person name="Gujja S."/>
            <person name="Hansen M."/>
            <person name="Howarth C."/>
            <person name="Imamovic A."/>
            <person name="Ireland A."/>
            <person name="Larimer J."/>
            <person name="McCowan C."/>
            <person name="Murphy C."/>
            <person name="Pearson M."/>
            <person name="Poon T.W."/>
            <person name="Priest M."/>
            <person name="Roberts A."/>
            <person name="Saif S."/>
            <person name="Shea T."/>
            <person name="Sisk P."/>
            <person name="Sykes S."/>
            <person name="Wortman J."/>
            <person name="Nusbaum C."/>
            <person name="Birren B."/>
        </authorList>
    </citation>
    <scope>NUCLEOTIDE SEQUENCE [LARGE SCALE GENOMIC DNA]</scope>
    <source>
        <strain evidence="24 25">3_1_6</strain>
    </source>
</reference>
<dbReference type="PRINTS" id="PR00344">
    <property type="entry name" value="BCTRLSENSOR"/>
</dbReference>
<dbReference type="InterPro" id="IPR004358">
    <property type="entry name" value="Sig_transdc_His_kin-like_C"/>
</dbReference>
<evidence type="ECO:0000256" key="1">
    <source>
        <dbReference type="ARBA" id="ARBA00000085"/>
    </source>
</evidence>
<name>E5YAX8_BILW3</name>
<dbReference type="GeneID" id="78087541"/>
<dbReference type="EC" id="2.7.13.3" evidence="5"/>
<dbReference type="GO" id="GO:0004721">
    <property type="term" value="F:phosphoprotein phosphatase activity"/>
    <property type="evidence" value="ECO:0007669"/>
    <property type="project" value="UniProtKB-KW"/>
</dbReference>
<evidence type="ECO:0000256" key="4">
    <source>
        <dbReference type="ARBA" id="ARBA00004651"/>
    </source>
</evidence>
<keyword evidence="7" id="KW-0597">Phosphoprotein</keyword>
<dbReference type="SUPFAM" id="SSF55874">
    <property type="entry name" value="ATPase domain of HSP90 chaperone/DNA topoisomerase II/histidine kinase"/>
    <property type="match status" value="1"/>
</dbReference>
<evidence type="ECO:0000256" key="5">
    <source>
        <dbReference type="ARBA" id="ARBA00012438"/>
    </source>
</evidence>
<feature type="domain" description="HAMP" evidence="23">
    <location>
        <begin position="291"/>
        <end position="343"/>
    </location>
</feature>
<comment type="cofactor">
    <cofactor evidence="2">
        <name>Mn(2+)</name>
        <dbReference type="ChEBI" id="CHEBI:29035"/>
    </cofactor>
</comment>
<evidence type="ECO:0000256" key="2">
    <source>
        <dbReference type="ARBA" id="ARBA00001936"/>
    </source>
</evidence>
<evidence type="ECO:0000256" key="12">
    <source>
        <dbReference type="ARBA" id="ARBA00022840"/>
    </source>
</evidence>
<comment type="cofactor">
    <cofactor evidence="3">
        <name>Mg(2+)</name>
        <dbReference type="ChEBI" id="CHEBI:18420"/>
    </cofactor>
</comment>
<dbReference type="eggNOG" id="COG4191">
    <property type="taxonomic scope" value="Bacteria"/>
</dbReference>
<keyword evidence="12" id="KW-0067">ATP-binding</keyword>
<accession>E5YAX8</accession>
<evidence type="ECO:0000259" key="23">
    <source>
        <dbReference type="PROSITE" id="PS50885"/>
    </source>
</evidence>
<dbReference type="Gene3D" id="6.10.340.10">
    <property type="match status" value="1"/>
</dbReference>
<keyword evidence="10" id="KW-0418">Kinase</keyword>
<evidence type="ECO:0000256" key="10">
    <source>
        <dbReference type="ARBA" id="ARBA00022777"/>
    </source>
</evidence>
<evidence type="ECO:0000259" key="22">
    <source>
        <dbReference type="PROSITE" id="PS50109"/>
    </source>
</evidence>
<keyword evidence="18" id="KW-0464">Manganese</keyword>
<dbReference type="PANTHER" id="PTHR44936:SF9">
    <property type="entry name" value="SENSOR PROTEIN CREC"/>
    <property type="match status" value="1"/>
</dbReference>
<evidence type="ECO:0000256" key="14">
    <source>
        <dbReference type="ARBA" id="ARBA00022912"/>
    </source>
</evidence>
<dbReference type="Pfam" id="PF02518">
    <property type="entry name" value="HATPase_c"/>
    <property type="match status" value="1"/>
</dbReference>
<dbReference type="SUPFAM" id="SSF158472">
    <property type="entry name" value="HAMP domain-like"/>
    <property type="match status" value="1"/>
</dbReference>
<dbReference type="PROSITE" id="PS50885">
    <property type="entry name" value="HAMP"/>
    <property type="match status" value="1"/>
</dbReference>
<evidence type="ECO:0000256" key="19">
    <source>
        <dbReference type="ARBA" id="ARBA00040454"/>
    </source>
</evidence>
<evidence type="ECO:0000256" key="16">
    <source>
        <dbReference type="ARBA" id="ARBA00023016"/>
    </source>
</evidence>
<dbReference type="SMART" id="SM00388">
    <property type="entry name" value="HisKA"/>
    <property type="match status" value="1"/>
</dbReference>
<dbReference type="Pfam" id="PF00672">
    <property type="entry name" value="HAMP"/>
    <property type="match status" value="1"/>
</dbReference>